<sequence length="661" mass="67492">MRGRGWGRRVRAEGVERSARAEGAAPRRAVAEGVAAHAAEGATPHEVAGPGPSTSETSAAEPCGAAPSAHEPSAHEPSAAHTPSSGDPSTPHPPGLARPAARFLGAHRRDLVFLALWSLLEAGQTWLLGYALARALDDGFLAGENTTGIGWLAVAGGSVAVAAYGTGRVYRCVAALVEPARDALVRRVVRRALDAPDDAAVSRLTHQVEIARDTLAGLILVLRSFVFTAIGALAGLFVLAPELLLVVAPPLAAGLVLFAATLRPLARSQERFLAADETVSAELGRAVGGLRDIRAAGAERRVAAAAAGPVDAERAAAESVARWAGVRVLSVSVGGRLPILLLLVTAPWLLRQGVSPGVLAGALVYLTQSLLPALQALMEGLGTTGSRLFVVLRRLLAEPAATPPVRVTAPPDPYAIGLSQVTFGYGPQAEPVLNGIDLEVPAGAHLAVVGPSGSGKSTLTALIAGLLAPGGGEVRALADRVLVPQEAYVFSGTVRENLAYLCPRPPADTEILAAAERIGSAELTHRMGGLDAQADPAALSAGERQLLALTRAYLAPARLVLLDEAASELDPAAELRAERAFRGRPDTTLVVVAHRAGAAARADLVLDLDTAAGRLTHQAGSGSARPSPPPANSTPAAASSASSAASSAPVPVVRSDPALPL</sequence>
<proteinExistence type="predicted"/>
<dbReference type="CDD" id="cd03228">
    <property type="entry name" value="ABCC_MRP_Like"/>
    <property type="match status" value="1"/>
</dbReference>
<evidence type="ECO:0000256" key="4">
    <source>
        <dbReference type="ARBA" id="ARBA00022840"/>
    </source>
</evidence>
<feature type="compositionally biased region" description="Basic and acidic residues" evidence="7">
    <location>
        <begin position="10"/>
        <end position="20"/>
    </location>
</feature>
<keyword evidence="12" id="KW-1185">Reference proteome</keyword>
<keyword evidence="4 11" id="KW-0067">ATP-binding</keyword>
<evidence type="ECO:0000256" key="1">
    <source>
        <dbReference type="ARBA" id="ARBA00004651"/>
    </source>
</evidence>
<feature type="transmembrane region" description="Helical" evidence="8">
    <location>
        <begin position="215"/>
        <end position="237"/>
    </location>
</feature>
<feature type="domain" description="ABC transmembrane type-1" evidence="10">
    <location>
        <begin position="111"/>
        <end position="378"/>
    </location>
</feature>
<dbReference type="InterPro" id="IPR003439">
    <property type="entry name" value="ABC_transporter-like_ATP-bd"/>
</dbReference>
<evidence type="ECO:0000259" key="9">
    <source>
        <dbReference type="PROSITE" id="PS50893"/>
    </source>
</evidence>
<evidence type="ECO:0000313" key="12">
    <source>
        <dbReference type="Proteomes" id="UP000642284"/>
    </source>
</evidence>
<dbReference type="InterPro" id="IPR003593">
    <property type="entry name" value="AAA+_ATPase"/>
</dbReference>
<feature type="compositionally biased region" description="Low complexity" evidence="7">
    <location>
        <begin position="616"/>
        <end position="625"/>
    </location>
</feature>
<protein>
    <submittedName>
        <fullName evidence="11">ATP-binding cassette domain-containing protein</fullName>
    </submittedName>
</protein>
<keyword evidence="5 8" id="KW-1133">Transmembrane helix</keyword>
<dbReference type="Gene3D" id="3.40.50.300">
    <property type="entry name" value="P-loop containing nucleotide triphosphate hydrolases"/>
    <property type="match status" value="1"/>
</dbReference>
<feature type="transmembrane region" description="Helical" evidence="8">
    <location>
        <begin position="111"/>
        <end position="133"/>
    </location>
</feature>
<feature type="transmembrane region" description="Helical" evidence="8">
    <location>
        <begin position="243"/>
        <end position="262"/>
    </location>
</feature>
<evidence type="ECO:0000256" key="2">
    <source>
        <dbReference type="ARBA" id="ARBA00022692"/>
    </source>
</evidence>
<feature type="region of interest" description="Disordered" evidence="7">
    <location>
        <begin position="616"/>
        <end position="661"/>
    </location>
</feature>
<feature type="transmembrane region" description="Helical" evidence="8">
    <location>
        <begin position="328"/>
        <end position="350"/>
    </location>
</feature>
<feature type="region of interest" description="Disordered" evidence="7">
    <location>
        <begin position="1"/>
        <end position="99"/>
    </location>
</feature>
<evidence type="ECO:0000313" key="11">
    <source>
        <dbReference type="EMBL" id="MBC9712515.1"/>
    </source>
</evidence>
<evidence type="ECO:0000256" key="3">
    <source>
        <dbReference type="ARBA" id="ARBA00022741"/>
    </source>
</evidence>
<dbReference type="InterPro" id="IPR036640">
    <property type="entry name" value="ABC1_TM_sf"/>
</dbReference>
<dbReference type="SMART" id="SM00382">
    <property type="entry name" value="AAA"/>
    <property type="match status" value="1"/>
</dbReference>
<evidence type="ECO:0000256" key="5">
    <source>
        <dbReference type="ARBA" id="ARBA00022989"/>
    </source>
</evidence>
<comment type="caution">
    <text evidence="11">The sequence shown here is derived from an EMBL/GenBank/DDBJ whole genome shotgun (WGS) entry which is preliminary data.</text>
</comment>
<dbReference type="EMBL" id="JACTVJ010000004">
    <property type="protein sequence ID" value="MBC9712515.1"/>
    <property type="molecule type" value="Genomic_DNA"/>
</dbReference>
<dbReference type="GO" id="GO:0005524">
    <property type="term" value="F:ATP binding"/>
    <property type="evidence" value="ECO:0007669"/>
    <property type="project" value="UniProtKB-KW"/>
</dbReference>
<comment type="subcellular location">
    <subcellularLocation>
        <location evidence="1">Cell membrane</location>
        <topology evidence="1">Multi-pass membrane protein</topology>
    </subcellularLocation>
</comment>
<organism evidence="11 12">
    <name type="scientific">Streptomyces polyasparticus</name>
    <dbReference type="NCBI Taxonomy" id="2767826"/>
    <lineage>
        <taxon>Bacteria</taxon>
        <taxon>Bacillati</taxon>
        <taxon>Actinomycetota</taxon>
        <taxon>Actinomycetes</taxon>
        <taxon>Kitasatosporales</taxon>
        <taxon>Streptomycetaceae</taxon>
        <taxon>Streptomyces</taxon>
    </lineage>
</organism>
<keyword evidence="6 8" id="KW-0472">Membrane</keyword>
<dbReference type="InterPro" id="IPR039421">
    <property type="entry name" value="Type_1_exporter"/>
</dbReference>
<dbReference type="PROSITE" id="PS50893">
    <property type="entry name" value="ABC_TRANSPORTER_2"/>
    <property type="match status" value="1"/>
</dbReference>
<dbReference type="InterPro" id="IPR027417">
    <property type="entry name" value="P-loop_NTPase"/>
</dbReference>
<evidence type="ECO:0000256" key="8">
    <source>
        <dbReference type="SAM" id="Phobius"/>
    </source>
</evidence>
<dbReference type="Gene3D" id="1.20.1560.10">
    <property type="entry name" value="ABC transporter type 1, transmembrane domain"/>
    <property type="match status" value="1"/>
</dbReference>
<dbReference type="Proteomes" id="UP000642284">
    <property type="component" value="Unassembled WGS sequence"/>
</dbReference>
<accession>A0ABR7SAK5</accession>
<feature type="compositionally biased region" description="Low complexity" evidence="7">
    <location>
        <begin position="633"/>
        <end position="661"/>
    </location>
</feature>
<evidence type="ECO:0000259" key="10">
    <source>
        <dbReference type="PROSITE" id="PS50929"/>
    </source>
</evidence>
<keyword evidence="3" id="KW-0547">Nucleotide-binding</keyword>
<feature type="domain" description="ABC transporter" evidence="9">
    <location>
        <begin position="416"/>
        <end position="635"/>
    </location>
</feature>
<gene>
    <name evidence="11" type="ORF">H9Y04_08010</name>
</gene>
<name>A0ABR7SAK5_9ACTN</name>
<dbReference type="InterPro" id="IPR011527">
    <property type="entry name" value="ABC1_TM_dom"/>
</dbReference>
<feature type="compositionally biased region" description="Low complexity" evidence="7">
    <location>
        <begin position="31"/>
        <end position="42"/>
    </location>
</feature>
<dbReference type="SUPFAM" id="SSF52540">
    <property type="entry name" value="P-loop containing nucleoside triphosphate hydrolases"/>
    <property type="match status" value="1"/>
</dbReference>
<keyword evidence="2 8" id="KW-0812">Transmembrane</keyword>
<evidence type="ECO:0000256" key="6">
    <source>
        <dbReference type="ARBA" id="ARBA00023136"/>
    </source>
</evidence>
<dbReference type="Pfam" id="PF00005">
    <property type="entry name" value="ABC_tran"/>
    <property type="match status" value="1"/>
</dbReference>
<dbReference type="PROSITE" id="PS50929">
    <property type="entry name" value="ABC_TM1F"/>
    <property type="match status" value="1"/>
</dbReference>
<dbReference type="SUPFAM" id="SSF90123">
    <property type="entry name" value="ABC transporter transmembrane region"/>
    <property type="match status" value="1"/>
</dbReference>
<dbReference type="PANTHER" id="PTHR24221:SF654">
    <property type="entry name" value="ATP-BINDING CASSETTE SUB-FAMILY B MEMBER 6"/>
    <property type="match status" value="1"/>
</dbReference>
<dbReference type="PANTHER" id="PTHR24221">
    <property type="entry name" value="ATP-BINDING CASSETTE SUB-FAMILY B"/>
    <property type="match status" value="1"/>
</dbReference>
<feature type="transmembrane region" description="Helical" evidence="8">
    <location>
        <begin position="148"/>
        <end position="166"/>
    </location>
</feature>
<reference evidence="11 12" key="1">
    <citation type="submission" date="2020-08" db="EMBL/GenBank/DDBJ databases">
        <title>Genemic of Streptomyces polyaspartic.</title>
        <authorList>
            <person name="Liu W."/>
        </authorList>
    </citation>
    <scope>NUCLEOTIDE SEQUENCE [LARGE SCALE GENOMIC DNA]</scope>
    <source>
        <strain evidence="11 12">TRM66268-LWL</strain>
    </source>
</reference>
<evidence type="ECO:0000256" key="7">
    <source>
        <dbReference type="SAM" id="MobiDB-lite"/>
    </source>
</evidence>